<dbReference type="PANTHER" id="PTHR36066">
    <property type="entry name" value="TRANSCRIPTION FACTOR BHLH145"/>
    <property type="match status" value="1"/>
</dbReference>
<name>A0A2P2KQ80_RHIMU</name>
<dbReference type="PROSITE" id="PS50888">
    <property type="entry name" value="BHLH"/>
    <property type="match status" value="1"/>
</dbReference>
<dbReference type="CDD" id="cd18917">
    <property type="entry name" value="bHLH_AtSAC51_like"/>
    <property type="match status" value="1"/>
</dbReference>
<dbReference type="InterPro" id="IPR037546">
    <property type="entry name" value="SAC51-like"/>
</dbReference>
<dbReference type="InterPro" id="IPR036638">
    <property type="entry name" value="HLH_DNA-bd_sf"/>
</dbReference>
<evidence type="ECO:0000256" key="4">
    <source>
        <dbReference type="ARBA" id="ARBA00023242"/>
    </source>
</evidence>
<evidence type="ECO:0000259" key="5">
    <source>
        <dbReference type="PROSITE" id="PS50888"/>
    </source>
</evidence>
<dbReference type="SUPFAM" id="SSF47459">
    <property type="entry name" value="HLH, helix-loop-helix DNA-binding domain"/>
    <property type="match status" value="1"/>
</dbReference>
<dbReference type="Gene3D" id="4.10.280.10">
    <property type="entry name" value="Helix-loop-helix DNA-binding domain"/>
    <property type="match status" value="1"/>
</dbReference>
<dbReference type="GO" id="GO:0005634">
    <property type="term" value="C:nucleus"/>
    <property type="evidence" value="ECO:0007669"/>
    <property type="project" value="UniProtKB-SubCell"/>
</dbReference>
<keyword evidence="4" id="KW-0539">Nucleus</keyword>
<organism evidence="6">
    <name type="scientific">Rhizophora mucronata</name>
    <name type="common">Asiatic mangrove</name>
    <dbReference type="NCBI Taxonomy" id="61149"/>
    <lineage>
        <taxon>Eukaryota</taxon>
        <taxon>Viridiplantae</taxon>
        <taxon>Streptophyta</taxon>
        <taxon>Embryophyta</taxon>
        <taxon>Tracheophyta</taxon>
        <taxon>Spermatophyta</taxon>
        <taxon>Magnoliopsida</taxon>
        <taxon>eudicotyledons</taxon>
        <taxon>Gunneridae</taxon>
        <taxon>Pentapetalae</taxon>
        <taxon>rosids</taxon>
        <taxon>fabids</taxon>
        <taxon>Malpighiales</taxon>
        <taxon>Rhizophoraceae</taxon>
        <taxon>Rhizophora</taxon>
    </lineage>
</organism>
<comment type="subcellular location">
    <subcellularLocation>
        <location evidence="1">Nucleus</location>
    </subcellularLocation>
</comment>
<evidence type="ECO:0000256" key="1">
    <source>
        <dbReference type="ARBA" id="ARBA00004123"/>
    </source>
</evidence>
<dbReference type="PANTHER" id="PTHR36066:SF8">
    <property type="entry name" value="TRANSCRIPTION FACTOR SAC51"/>
    <property type="match status" value="1"/>
</dbReference>
<keyword evidence="3" id="KW-0804">Transcription</keyword>
<dbReference type="AlphaFoldDB" id="A0A2P2KQ80"/>
<dbReference type="EMBL" id="GGEC01027353">
    <property type="protein sequence ID" value="MBX07837.1"/>
    <property type="molecule type" value="Transcribed_RNA"/>
</dbReference>
<sequence>MVKATDHIWRGPSHCTWQSANLNFMSSSPEHLPQGCLPAPADMSPSTRLFSADVAIPGFTRVLNLKAQQSNEICALPPHHLLPHFQNLLHVASPCLNEKPSVFSSGLDMQAALNTTPQCQKGYIIFDRSGNGTRVLYSPFKSTIPRTAAAATKPPFGYDLQDGKGAAIMEPMNLARPTLHDVLDENHLIVEKTEMHEDTEEIDALLYSDEDGYDSYSDDDDEVASTGHSPVAIGLSYGTQNQVDGTTEEVASSDVQNKRQKLLDGGYKKSSLADTASSIRVERPHGRAECVGQTHEEEIASNLGNRELRKDKIRATLKILKSIVPDSKHTDPLLVLDEAIEYLKFLKLKAKSLGIGYC</sequence>
<dbReference type="GO" id="GO:0046983">
    <property type="term" value="F:protein dimerization activity"/>
    <property type="evidence" value="ECO:0007669"/>
    <property type="project" value="InterPro"/>
</dbReference>
<keyword evidence="2" id="KW-0805">Transcription regulation</keyword>
<dbReference type="InterPro" id="IPR011598">
    <property type="entry name" value="bHLH_dom"/>
</dbReference>
<dbReference type="Pfam" id="PF23173">
    <property type="entry name" value="bHLH_SAC51"/>
    <property type="match status" value="1"/>
</dbReference>
<evidence type="ECO:0000256" key="3">
    <source>
        <dbReference type="ARBA" id="ARBA00023163"/>
    </source>
</evidence>
<accession>A0A2P2KQ80</accession>
<proteinExistence type="predicted"/>
<evidence type="ECO:0000256" key="2">
    <source>
        <dbReference type="ARBA" id="ARBA00023015"/>
    </source>
</evidence>
<feature type="domain" description="BHLH" evidence="5">
    <location>
        <begin position="297"/>
        <end position="346"/>
    </location>
</feature>
<evidence type="ECO:0000313" key="6">
    <source>
        <dbReference type="EMBL" id="MBX07837.1"/>
    </source>
</evidence>
<reference evidence="6" key="1">
    <citation type="submission" date="2018-02" db="EMBL/GenBank/DDBJ databases">
        <title>Rhizophora mucronata_Transcriptome.</title>
        <authorList>
            <person name="Meera S.P."/>
            <person name="Sreeshan A."/>
            <person name="Augustine A."/>
        </authorList>
    </citation>
    <scope>NUCLEOTIDE SEQUENCE</scope>
    <source>
        <tissue evidence="6">Leaf</tissue>
    </source>
</reference>
<protein>
    <recommendedName>
        <fullName evidence="5">BHLH domain-containing protein</fullName>
    </recommendedName>
</protein>